<dbReference type="PANTHER" id="PTHR43943:SF17">
    <property type="entry name" value="3-PHENYLPROPIONATE-DIHYDRODIOL_CINNAMIC ACID-DIHYDRODIOL DEHYDROGENASE"/>
    <property type="match status" value="1"/>
</dbReference>
<comment type="similarity">
    <text evidence="1">Belongs to the short-chain dehydrogenases/reductases (SDR) family.</text>
</comment>
<evidence type="ECO:0000313" key="4">
    <source>
        <dbReference type="Proteomes" id="UP001152130"/>
    </source>
</evidence>
<reference evidence="3" key="1">
    <citation type="submission" date="2022-10" db="EMBL/GenBank/DDBJ databases">
        <title>Fusarium specimens isolated from Avocado Roots.</title>
        <authorList>
            <person name="Stajich J."/>
            <person name="Roper C."/>
            <person name="Heimlech-Rivalta G."/>
        </authorList>
    </citation>
    <scope>NUCLEOTIDE SEQUENCE</scope>
    <source>
        <strain evidence="3">CF00143</strain>
    </source>
</reference>
<dbReference type="InterPro" id="IPR036291">
    <property type="entry name" value="NAD(P)-bd_dom_sf"/>
</dbReference>
<dbReference type="Gene3D" id="3.40.50.720">
    <property type="entry name" value="NAD(P)-binding Rossmann-like Domain"/>
    <property type="match status" value="1"/>
</dbReference>
<comment type="caution">
    <text evidence="3">The sequence shown here is derived from an EMBL/GenBank/DDBJ whole genome shotgun (WGS) entry which is preliminary data.</text>
</comment>
<accession>A0A9W8PNJ3</accession>
<evidence type="ECO:0000313" key="3">
    <source>
        <dbReference type="EMBL" id="KAJ4011839.1"/>
    </source>
</evidence>
<dbReference type="CDD" id="cd05233">
    <property type="entry name" value="SDR_c"/>
    <property type="match status" value="1"/>
</dbReference>
<keyword evidence="4" id="KW-1185">Reference proteome</keyword>
<name>A0A9W8PNJ3_9HYPO</name>
<sequence>MDYKPIALTKRVHNRAYDAILPTRPELSQAGKKVLITAGTGGIAYAIARNFGIAGAEKVIITGRSEERLQSAVKSLTDELLAIDPQSKTKYEGRVCQVADPSSIDALFEGLSKDNVIVDVLVLSAAQIGLGKIKDQTWDGIWEQFIVNVRSLHQFRDLFEKQPRVGGRPRYILNVSTAAIHHHTIDVDMGPYTLTKNSAALLLQQIADETDPSETQIINFHPGAILGVRGREYGMDANSLNWDHEDLPGSFAVWAASPEAAFLHGRFVWAAWDVEELKSGPLREKLEKDRNFLKVSVNGL</sequence>
<dbReference type="AlphaFoldDB" id="A0A9W8PNJ3"/>
<dbReference type="InterPro" id="IPR002347">
    <property type="entry name" value="SDR_fam"/>
</dbReference>
<dbReference type="PANTHER" id="PTHR43943">
    <property type="entry name" value="DEHYDROGENASE/REDUCTASE (SDR FAMILY) MEMBER 4"/>
    <property type="match status" value="1"/>
</dbReference>
<proteinExistence type="inferred from homology"/>
<dbReference type="Pfam" id="PF00106">
    <property type="entry name" value="adh_short"/>
    <property type="match status" value="1"/>
</dbReference>
<evidence type="ECO:0000256" key="2">
    <source>
        <dbReference type="ARBA" id="ARBA00023002"/>
    </source>
</evidence>
<keyword evidence="2" id="KW-0560">Oxidoreductase</keyword>
<dbReference type="Proteomes" id="UP001152130">
    <property type="component" value="Unassembled WGS sequence"/>
</dbReference>
<dbReference type="EMBL" id="JAPDHF010000010">
    <property type="protein sequence ID" value="KAJ4011839.1"/>
    <property type="molecule type" value="Genomic_DNA"/>
</dbReference>
<gene>
    <name evidence="3" type="ORF">NW766_007139</name>
</gene>
<organism evidence="3 4">
    <name type="scientific">Fusarium irregulare</name>
    <dbReference type="NCBI Taxonomy" id="2494466"/>
    <lineage>
        <taxon>Eukaryota</taxon>
        <taxon>Fungi</taxon>
        <taxon>Dikarya</taxon>
        <taxon>Ascomycota</taxon>
        <taxon>Pezizomycotina</taxon>
        <taxon>Sordariomycetes</taxon>
        <taxon>Hypocreomycetidae</taxon>
        <taxon>Hypocreales</taxon>
        <taxon>Nectriaceae</taxon>
        <taxon>Fusarium</taxon>
        <taxon>Fusarium incarnatum-equiseti species complex</taxon>
    </lineage>
</organism>
<dbReference type="OrthoDB" id="1933717at2759"/>
<dbReference type="GO" id="GO:0016491">
    <property type="term" value="F:oxidoreductase activity"/>
    <property type="evidence" value="ECO:0007669"/>
    <property type="project" value="UniProtKB-KW"/>
</dbReference>
<protein>
    <submittedName>
        <fullName evidence="3">Uncharacterized protein</fullName>
    </submittedName>
</protein>
<evidence type="ECO:0000256" key="1">
    <source>
        <dbReference type="ARBA" id="ARBA00006484"/>
    </source>
</evidence>
<dbReference type="SUPFAM" id="SSF51735">
    <property type="entry name" value="NAD(P)-binding Rossmann-fold domains"/>
    <property type="match status" value="1"/>
</dbReference>